<dbReference type="EMBL" id="LJYW01000001">
    <property type="protein sequence ID" value="KPL52021.1"/>
    <property type="molecule type" value="Genomic_DNA"/>
</dbReference>
<dbReference type="PROSITE" id="PS50931">
    <property type="entry name" value="HTH_LYSR"/>
    <property type="match status" value="1"/>
</dbReference>
<reference evidence="6 7" key="2">
    <citation type="submission" date="2015-10" db="EMBL/GenBank/DDBJ databases">
        <title>Draft Genome Sequence of Prosthecomicrobium hirschii ATCC 27832.</title>
        <authorList>
            <person name="Daniel J."/>
            <person name="Givan S.A."/>
            <person name="Brun Y.V."/>
            <person name="Brown P.J."/>
        </authorList>
    </citation>
    <scope>NUCLEOTIDE SEQUENCE [LARGE SCALE GENOMIC DNA]</scope>
    <source>
        <strain evidence="6 7">16</strain>
    </source>
</reference>
<dbReference type="InterPro" id="IPR058163">
    <property type="entry name" value="LysR-type_TF_proteobact-type"/>
</dbReference>
<dbReference type="InterPro" id="IPR036390">
    <property type="entry name" value="WH_DNA-bd_sf"/>
</dbReference>
<keyword evidence="3" id="KW-0238">DNA-binding</keyword>
<dbReference type="STRING" id="665126.ABB55_07085"/>
<dbReference type="Pfam" id="PF03466">
    <property type="entry name" value="LysR_substrate"/>
    <property type="match status" value="1"/>
</dbReference>
<dbReference type="Proteomes" id="UP000048984">
    <property type="component" value="Unassembled WGS sequence"/>
</dbReference>
<evidence type="ECO:0000256" key="1">
    <source>
        <dbReference type="ARBA" id="ARBA00009437"/>
    </source>
</evidence>
<dbReference type="InterPro" id="IPR000847">
    <property type="entry name" value="LysR_HTH_N"/>
</dbReference>
<name>A0A0P6VIU4_9HYPH</name>
<evidence type="ECO:0000256" key="4">
    <source>
        <dbReference type="ARBA" id="ARBA00023163"/>
    </source>
</evidence>
<dbReference type="SUPFAM" id="SSF53850">
    <property type="entry name" value="Periplasmic binding protein-like II"/>
    <property type="match status" value="1"/>
</dbReference>
<dbReference type="SUPFAM" id="SSF46785">
    <property type="entry name" value="Winged helix' DNA-binding domain"/>
    <property type="match status" value="1"/>
</dbReference>
<dbReference type="InterPro" id="IPR036388">
    <property type="entry name" value="WH-like_DNA-bd_sf"/>
</dbReference>
<reference evidence="6 7" key="1">
    <citation type="submission" date="2015-09" db="EMBL/GenBank/DDBJ databases">
        <authorList>
            <person name="Jackson K.R."/>
            <person name="Lunt B.L."/>
            <person name="Fisher J.N.B."/>
            <person name="Gardner A.V."/>
            <person name="Bailey M.E."/>
            <person name="Deus L.M."/>
            <person name="Earl A.S."/>
            <person name="Gibby P.D."/>
            <person name="Hartmann K.A."/>
            <person name="Liu J.E."/>
            <person name="Manci A.M."/>
            <person name="Nielsen D.A."/>
            <person name="Solomon M.B."/>
            <person name="Breakwell D.P."/>
            <person name="Burnett S.H."/>
            <person name="Grose J.H."/>
        </authorList>
    </citation>
    <scope>NUCLEOTIDE SEQUENCE [LARGE SCALE GENOMIC DNA]</scope>
    <source>
        <strain evidence="6 7">16</strain>
    </source>
</reference>
<evidence type="ECO:0000259" key="5">
    <source>
        <dbReference type="PROSITE" id="PS50931"/>
    </source>
</evidence>
<keyword evidence="4" id="KW-0804">Transcription</keyword>
<dbReference type="Pfam" id="PF00126">
    <property type="entry name" value="HTH_1"/>
    <property type="match status" value="1"/>
</dbReference>
<evidence type="ECO:0000256" key="3">
    <source>
        <dbReference type="ARBA" id="ARBA00023125"/>
    </source>
</evidence>
<dbReference type="Gene3D" id="1.10.10.10">
    <property type="entry name" value="Winged helix-like DNA-binding domain superfamily/Winged helix DNA-binding domain"/>
    <property type="match status" value="1"/>
</dbReference>
<dbReference type="Gene3D" id="3.40.190.290">
    <property type="match status" value="1"/>
</dbReference>
<proteinExistence type="inferred from homology"/>
<protein>
    <submittedName>
        <fullName evidence="6">LysR family transcriptional regulator</fullName>
    </submittedName>
</protein>
<dbReference type="AlphaFoldDB" id="A0A0P6VIU4"/>
<evidence type="ECO:0000256" key="2">
    <source>
        <dbReference type="ARBA" id="ARBA00023015"/>
    </source>
</evidence>
<dbReference type="InterPro" id="IPR005119">
    <property type="entry name" value="LysR_subst-bd"/>
</dbReference>
<dbReference type="GO" id="GO:0043565">
    <property type="term" value="F:sequence-specific DNA binding"/>
    <property type="evidence" value="ECO:0007669"/>
    <property type="project" value="TreeGrafter"/>
</dbReference>
<comment type="caution">
    <text evidence="6">The sequence shown here is derived from an EMBL/GenBank/DDBJ whole genome shotgun (WGS) entry which is preliminary data.</text>
</comment>
<organism evidence="6 7">
    <name type="scientific">Prosthecodimorpha hirschii</name>
    <dbReference type="NCBI Taxonomy" id="665126"/>
    <lineage>
        <taxon>Bacteria</taxon>
        <taxon>Pseudomonadati</taxon>
        <taxon>Pseudomonadota</taxon>
        <taxon>Alphaproteobacteria</taxon>
        <taxon>Hyphomicrobiales</taxon>
        <taxon>Ancalomicrobiaceae</taxon>
        <taxon>Prosthecodimorpha</taxon>
    </lineage>
</organism>
<dbReference type="GO" id="GO:0003700">
    <property type="term" value="F:DNA-binding transcription factor activity"/>
    <property type="evidence" value="ECO:0007669"/>
    <property type="project" value="InterPro"/>
</dbReference>
<evidence type="ECO:0000313" key="6">
    <source>
        <dbReference type="EMBL" id="KPL52021.1"/>
    </source>
</evidence>
<dbReference type="RefSeq" id="WP_054358184.1">
    <property type="nucleotide sequence ID" value="NZ_LJYW01000001.1"/>
</dbReference>
<feature type="domain" description="HTH lysR-type" evidence="5">
    <location>
        <begin position="8"/>
        <end position="65"/>
    </location>
</feature>
<keyword evidence="7" id="KW-1185">Reference proteome</keyword>
<gene>
    <name evidence="6" type="ORF">ABB55_07085</name>
</gene>
<dbReference type="GO" id="GO:0006351">
    <property type="term" value="P:DNA-templated transcription"/>
    <property type="evidence" value="ECO:0007669"/>
    <property type="project" value="TreeGrafter"/>
</dbReference>
<dbReference type="PANTHER" id="PTHR30537">
    <property type="entry name" value="HTH-TYPE TRANSCRIPTIONAL REGULATOR"/>
    <property type="match status" value="1"/>
</dbReference>
<accession>A0A0P6VIU4</accession>
<dbReference type="PANTHER" id="PTHR30537:SF3">
    <property type="entry name" value="TRANSCRIPTIONAL REGULATORY PROTEIN"/>
    <property type="match status" value="1"/>
</dbReference>
<evidence type="ECO:0000313" key="7">
    <source>
        <dbReference type="Proteomes" id="UP000048984"/>
    </source>
</evidence>
<keyword evidence="2" id="KW-0805">Transcription regulation</keyword>
<sequence>MPDAAKSLAWDDFRVIKAIAEARALPAAAASLGIDHSTVFRRLNQIERVLGLRLFDRIRTGYAVTAAGEEVVGLALRMDEEITALTRRIAGRAPDPSGELRVTTNDSLLIHLLTPLLAVFRRRYPRIRLDIVIGNRALDLSRRDSDIAIRATDRPPETLVGRRIARIAWALYGRAQDFPDPGPVEAARLADRDWVALGDALGAIAAVRHAREQVAPERLACRIDTVLGLAEAVEAGLGIGHLPCFVGDLRPGLRRLGPTIEAFATDLWLLTHPDLRHAARIRAFLEVMGAELTRCRPLLEGRTAADDMAVEAAPA</sequence>
<comment type="similarity">
    <text evidence="1">Belongs to the LysR transcriptional regulatory family.</text>
</comment>